<dbReference type="Pfam" id="PF03401">
    <property type="entry name" value="TctC"/>
    <property type="match status" value="1"/>
</dbReference>
<protein>
    <submittedName>
        <fullName evidence="3">Tripartite-type tricarboxylate transporter, receptor component TctC</fullName>
    </submittedName>
</protein>
<evidence type="ECO:0000256" key="1">
    <source>
        <dbReference type="ARBA" id="ARBA00006987"/>
    </source>
</evidence>
<dbReference type="PANTHER" id="PTHR42928">
    <property type="entry name" value="TRICARBOXYLATE-BINDING PROTEIN"/>
    <property type="match status" value="1"/>
</dbReference>
<keyword evidence="3" id="KW-0675">Receptor</keyword>
<keyword evidence="4" id="KW-1185">Reference proteome</keyword>
<dbReference type="InterPro" id="IPR042100">
    <property type="entry name" value="Bug_dom1"/>
</dbReference>
<name>A0A1H1WC56_9BRAD</name>
<dbReference type="Gene3D" id="3.40.190.10">
    <property type="entry name" value="Periplasmic binding protein-like II"/>
    <property type="match status" value="1"/>
</dbReference>
<dbReference type="CDD" id="cd13578">
    <property type="entry name" value="PBP2_Bug27"/>
    <property type="match status" value="1"/>
</dbReference>
<dbReference type="Proteomes" id="UP000243904">
    <property type="component" value="Chromosome I"/>
</dbReference>
<evidence type="ECO:0000256" key="2">
    <source>
        <dbReference type="SAM" id="SignalP"/>
    </source>
</evidence>
<dbReference type="Gene3D" id="3.40.190.150">
    <property type="entry name" value="Bordetella uptake gene, domain 1"/>
    <property type="match status" value="1"/>
</dbReference>
<dbReference type="AlphaFoldDB" id="A0A1H1WC56"/>
<reference evidence="4" key="1">
    <citation type="submission" date="2016-10" db="EMBL/GenBank/DDBJ databases">
        <authorList>
            <person name="Varghese N."/>
            <person name="Submissions S."/>
        </authorList>
    </citation>
    <scope>NUCLEOTIDE SEQUENCE [LARGE SCALE GENOMIC DNA]</scope>
    <source>
        <strain evidence="4">GAS369</strain>
    </source>
</reference>
<dbReference type="PIRSF" id="PIRSF017082">
    <property type="entry name" value="YflP"/>
    <property type="match status" value="1"/>
</dbReference>
<organism evidence="3 4">
    <name type="scientific">Bradyrhizobium canariense</name>
    <dbReference type="NCBI Taxonomy" id="255045"/>
    <lineage>
        <taxon>Bacteria</taxon>
        <taxon>Pseudomonadati</taxon>
        <taxon>Pseudomonadota</taxon>
        <taxon>Alphaproteobacteria</taxon>
        <taxon>Hyphomicrobiales</taxon>
        <taxon>Nitrobacteraceae</taxon>
        <taxon>Bradyrhizobium</taxon>
    </lineage>
</organism>
<comment type="similarity">
    <text evidence="1">Belongs to the UPF0065 (bug) family.</text>
</comment>
<evidence type="ECO:0000313" key="3">
    <source>
        <dbReference type="EMBL" id="SDS94552.1"/>
    </source>
</evidence>
<keyword evidence="2" id="KW-0732">Signal</keyword>
<dbReference type="RefSeq" id="WP_146688347.1">
    <property type="nucleotide sequence ID" value="NZ_LT629750.1"/>
</dbReference>
<evidence type="ECO:0000313" key="4">
    <source>
        <dbReference type="Proteomes" id="UP000243904"/>
    </source>
</evidence>
<dbReference type="InterPro" id="IPR005064">
    <property type="entry name" value="BUG"/>
</dbReference>
<dbReference type="EMBL" id="LT629750">
    <property type="protein sequence ID" value="SDS94552.1"/>
    <property type="molecule type" value="Genomic_DNA"/>
</dbReference>
<proteinExistence type="inferred from homology"/>
<sequence length="329" mass="34094">MKTLVGSLLIGTCLGCIALSAAIPAFAQEDLSKYPTRPIHIVVGFTPGGGNDILARIAGQKLSESLGQPVIIDNKPGGGAIVATEYVAKAAPDGYTLLVGASGAMAINPAVYAKLPYDSIRDFVPVSELGSFPLILIVNASSPIKSVADLVAYAKANPDKANYSSSSGAFQLVTELFKQKTGAPMQEIPYKGANDSVMAVISGQVTATIADAGPVSGQVQGGQVRALAVTAPKRTGDLPDVPTMKEAGADVDAVLWSGIFAPRNTPAAIVKKLESELMRIARLPDVIARLKPLGIESVGNSSDEFARILASDIARWTAVAKAGNIRMEP</sequence>
<feature type="signal peptide" evidence="2">
    <location>
        <begin position="1"/>
        <end position="27"/>
    </location>
</feature>
<dbReference type="SUPFAM" id="SSF53850">
    <property type="entry name" value="Periplasmic binding protein-like II"/>
    <property type="match status" value="1"/>
</dbReference>
<dbReference type="PANTHER" id="PTHR42928:SF5">
    <property type="entry name" value="BLR1237 PROTEIN"/>
    <property type="match status" value="1"/>
</dbReference>
<accession>A0A1H1WC56</accession>
<feature type="chain" id="PRO_5009264302" evidence="2">
    <location>
        <begin position="28"/>
        <end position="329"/>
    </location>
</feature>
<gene>
    <name evidence="3" type="ORF">SAMN05444158_3781</name>
</gene>